<dbReference type="InterPro" id="IPR011234">
    <property type="entry name" value="Fumarylacetoacetase-like_C"/>
</dbReference>
<keyword evidence="6" id="KW-1185">Reference proteome</keyword>
<evidence type="ECO:0000313" key="6">
    <source>
        <dbReference type="Proteomes" id="UP000219494"/>
    </source>
</evidence>
<keyword evidence="2" id="KW-0479">Metal-binding</keyword>
<dbReference type="GO" id="GO:0003824">
    <property type="term" value="F:catalytic activity"/>
    <property type="evidence" value="ECO:0007669"/>
    <property type="project" value="InterPro"/>
</dbReference>
<dbReference type="GO" id="GO:0046872">
    <property type="term" value="F:metal ion binding"/>
    <property type="evidence" value="ECO:0007669"/>
    <property type="project" value="UniProtKB-KW"/>
</dbReference>
<feature type="domain" description="Fumarylacetoacetase-like C-terminal" evidence="4">
    <location>
        <begin position="123"/>
        <end position="385"/>
    </location>
</feature>
<sequence length="392" mass="41393">MAISRALAGAALMACVPACSDPPSSADPTPLTPALAPHADALTFAQVRRADGQVATVLVTRFAGGWVRGIDLVALGAPPGADPFAALAAIGPDRLRRAVAVGPAGRDYPFANLLSPAGPSTRHVATGTNFREHAKEVEIEGVFNFPKFGRATPAGSTVAAVSGALLDYEVEICARFDRAIRSPADFDAAQKGFFLCGDFTDRATLMRRVDPKDIGSGRGFSDAKSGVGFFPTGPFLVIPRDWRAFVQTERITTQVNGDRRQDARGAEMILDFRALAVKALTNSGGRYTFHGMPVPLLAGGKIGKGTALMSGTSAGVVFRPPRLGDLIGGVAAYLFNGPMLRGATPQRVLIERYIAKERAAGRYLKAGDVVRHRSSSMGELQVRIVPPTPARQ</sequence>
<dbReference type="EMBL" id="OBMI01000001">
    <property type="protein sequence ID" value="SOB79100.1"/>
    <property type="molecule type" value="Genomic_DNA"/>
</dbReference>
<dbReference type="Proteomes" id="UP000219494">
    <property type="component" value="Unassembled WGS sequence"/>
</dbReference>
<dbReference type="PANTHER" id="PTHR42796:SF4">
    <property type="entry name" value="FUMARYLACETOACETATE HYDROLASE DOMAIN-CONTAINING PROTEIN 2A"/>
    <property type="match status" value="1"/>
</dbReference>
<dbReference type="InterPro" id="IPR051121">
    <property type="entry name" value="FAH"/>
</dbReference>
<evidence type="ECO:0000256" key="2">
    <source>
        <dbReference type="ARBA" id="ARBA00022723"/>
    </source>
</evidence>
<evidence type="ECO:0000256" key="1">
    <source>
        <dbReference type="ARBA" id="ARBA00010211"/>
    </source>
</evidence>
<keyword evidence="3" id="KW-0732">Signal</keyword>
<accession>A0A285QAZ8</accession>
<evidence type="ECO:0000256" key="3">
    <source>
        <dbReference type="SAM" id="SignalP"/>
    </source>
</evidence>
<dbReference type="Pfam" id="PF01557">
    <property type="entry name" value="FAA_hydrolase"/>
    <property type="match status" value="1"/>
</dbReference>
<dbReference type="SUPFAM" id="SSF56529">
    <property type="entry name" value="FAH"/>
    <property type="match status" value="1"/>
</dbReference>
<dbReference type="OrthoDB" id="1322593at2"/>
<protein>
    <submittedName>
        <fullName evidence="5">2-keto-4-pentenoate hydratase/2-oxohepta-3-ene-1,7-dioic acid hydratase (Catechol pathway)</fullName>
    </submittedName>
</protein>
<comment type="similarity">
    <text evidence="1">Belongs to the FAH family.</text>
</comment>
<proteinExistence type="inferred from homology"/>
<gene>
    <name evidence="5" type="ORF">SAMN06297144_0375</name>
</gene>
<evidence type="ECO:0000259" key="4">
    <source>
        <dbReference type="Pfam" id="PF01557"/>
    </source>
</evidence>
<dbReference type="GO" id="GO:0044281">
    <property type="term" value="P:small molecule metabolic process"/>
    <property type="evidence" value="ECO:0007669"/>
    <property type="project" value="UniProtKB-ARBA"/>
</dbReference>
<dbReference type="PANTHER" id="PTHR42796">
    <property type="entry name" value="FUMARYLACETOACETATE HYDROLASE DOMAIN-CONTAINING PROTEIN 2A-RELATED"/>
    <property type="match status" value="1"/>
</dbReference>
<dbReference type="InterPro" id="IPR036663">
    <property type="entry name" value="Fumarylacetoacetase_C_sf"/>
</dbReference>
<evidence type="ECO:0000313" key="5">
    <source>
        <dbReference type="EMBL" id="SOB79100.1"/>
    </source>
</evidence>
<feature type="signal peptide" evidence="3">
    <location>
        <begin position="1"/>
        <end position="20"/>
    </location>
</feature>
<dbReference type="AlphaFoldDB" id="A0A285QAZ8"/>
<organism evidence="5 6">
    <name type="scientific">Sphingomonas guangdongensis</name>
    <dbReference type="NCBI Taxonomy" id="1141890"/>
    <lineage>
        <taxon>Bacteria</taxon>
        <taxon>Pseudomonadati</taxon>
        <taxon>Pseudomonadota</taxon>
        <taxon>Alphaproteobacteria</taxon>
        <taxon>Sphingomonadales</taxon>
        <taxon>Sphingomonadaceae</taxon>
        <taxon>Sphingomonas</taxon>
    </lineage>
</organism>
<reference evidence="5 6" key="1">
    <citation type="submission" date="2017-07" db="EMBL/GenBank/DDBJ databases">
        <authorList>
            <person name="Sun Z.S."/>
            <person name="Albrecht U."/>
            <person name="Echele G."/>
            <person name="Lee C.C."/>
        </authorList>
    </citation>
    <scope>NUCLEOTIDE SEQUENCE [LARGE SCALE GENOMIC DNA]</scope>
    <source>
        <strain evidence="5 6">CGMCC 1.12672</strain>
    </source>
</reference>
<feature type="chain" id="PRO_5012199728" evidence="3">
    <location>
        <begin position="21"/>
        <end position="392"/>
    </location>
</feature>
<dbReference type="RefSeq" id="WP_097062314.1">
    <property type="nucleotide sequence ID" value="NZ_OBMI01000001.1"/>
</dbReference>
<dbReference type="Gene3D" id="3.90.850.10">
    <property type="entry name" value="Fumarylacetoacetase-like, C-terminal domain"/>
    <property type="match status" value="1"/>
</dbReference>
<name>A0A285QAZ8_9SPHN</name>